<name>A0AAE3H6V0_9BACT</name>
<evidence type="ECO:0000313" key="2">
    <source>
        <dbReference type="Proteomes" id="UP001204144"/>
    </source>
</evidence>
<dbReference type="AlphaFoldDB" id="A0AAE3H6V0"/>
<organism evidence="1 2">
    <name type="scientific">Lacihabitans soyangensis</name>
    <dbReference type="NCBI Taxonomy" id="869394"/>
    <lineage>
        <taxon>Bacteria</taxon>
        <taxon>Pseudomonadati</taxon>
        <taxon>Bacteroidota</taxon>
        <taxon>Cytophagia</taxon>
        <taxon>Cytophagales</taxon>
        <taxon>Leadbetterellaceae</taxon>
        <taxon>Lacihabitans</taxon>
    </lineage>
</organism>
<accession>A0AAE3H6V0</accession>
<comment type="caution">
    <text evidence="1">The sequence shown here is derived from an EMBL/GenBank/DDBJ whole genome shotgun (WGS) entry which is preliminary data.</text>
</comment>
<dbReference type="EMBL" id="RJUF01000194">
    <property type="protein sequence ID" value="MCP9766018.1"/>
    <property type="molecule type" value="Genomic_DNA"/>
</dbReference>
<gene>
    <name evidence="1" type="ORF">EGI31_24030</name>
</gene>
<protein>
    <submittedName>
        <fullName evidence="1">Uncharacterized protein</fullName>
    </submittedName>
</protein>
<evidence type="ECO:0000313" key="1">
    <source>
        <dbReference type="EMBL" id="MCP9766018.1"/>
    </source>
</evidence>
<dbReference type="PROSITE" id="PS51257">
    <property type="entry name" value="PROKAR_LIPOPROTEIN"/>
    <property type="match status" value="1"/>
</dbReference>
<dbReference type="RefSeq" id="WP_255039726.1">
    <property type="nucleotide sequence ID" value="NZ_RJUF01000194.1"/>
</dbReference>
<keyword evidence="2" id="KW-1185">Reference proteome</keyword>
<reference evidence="1 2" key="1">
    <citation type="submission" date="2018-11" db="EMBL/GenBank/DDBJ databases">
        <title>Novel bacteria species description.</title>
        <authorList>
            <person name="Han J.-H."/>
        </authorList>
    </citation>
    <scope>NUCLEOTIDE SEQUENCE [LARGE SCALE GENOMIC DNA]</scope>
    <source>
        <strain evidence="1 2">KCTC23259</strain>
    </source>
</reference>
<proteinExistence type="predicted"/>
<dbReference type="Proteomes" id="UP001204144">
    <property type="component" value="Unassembled WGS sequence"/>
</dbReference>
<sequence>MKKLLFCLAFFTTVSCGPAKLLDPISNNCENVTEDYLKAIEAWSTDIESKSKCEAVKKSLNNVLKSCSVYTAAQRKLYEDQLKEFTCDN</sequence>